<feature type="signal peptide" evidence="1">
    <location>
        <begin position="1"/>
        <end position="17"/>
    </location>
</feature>
<evidence type="ECO:0000313" key="2">
    <source>
        <dbReference type="Proteomes" id="UP000046395"/>
    </source>
</evidence>
<dbReference type="SUPFAM" id="SSF54403">
    <property type="entry name" value="Cystatin/monellin"/>
    <property type="match status" value="1"/>
</dbReference>
<reference evidence="3" key="1">
    <citation type="submission" date="2019-12" db="UniProtKB">
        <authorList>
            <consortium name="WormBaseParasite"/>
        </authorList>
    </citation>
    <scope>IDENTIFICATION</scope>
</reference>
<dbReference type="WBParaSite" id="TMUE_2000006371.1">
    <property type="protein sequence ID" value="TMUE_2000006371.1"/>
    <property type="gene ID" value="WBGene00293094"/>
</dbReference>
<sequence length="119" mass="13173">MIRSALVVFTLLGFASGTAVDTANPAINQIVRDALKDYSENHESTYMKLTALLEGEQDHGVYRVRLLAEPTVCSISQKKDTSEVQKCKIDRKQDTLLCSGTITPEKHVQDLSCAEQVFV</sequence>
<accession>A0A5S6QG41</accession>
<evidence type="ECO:0000313" key="3">
    <source>
        <dbReference type="WBParaSite" id="TMUE_2000006371.1"/>
    </source>
</evidence>
<dbReference type="InterPro" id="IPR046350">
    <property type="entry name" value="Cystatin_sf"/>
</dbReference>
<feature type="chain" id="PRO_5024287349" evidence="1">
    <location>
        <begin position="18"/>
        <end position="119"/>
    </location>
</feature>
<name>A0A5S6QG41_TRIMR</name>
<dbReference type="Gene3D" id="3.10.450.10">
    <property type="match status" value="1"/>
</dbReference>
<keyword evidence="2" id="KW-1185">Reference proteome</keyword>
<keyword evidence="1" id="KW-0732">Signal</keyword>
<proteinExistence type="predicted"/>
<evidence type="ECO:0000256" key="1">
    <source>
        <dbReference type="SAM" id="SignalP"/>
    </source>
</evidence>
<protein>
    <submittedName>
        <fullName evidence="3">Cystatin domain-containing protein</fullName>
    </submittedName>
</protein>
<dbReference type="AlphaFoldDB" id="A0A5S6QG41"/>
<dbReference type="Proteomes" id="UP000046395">
    <property type="component" value="Unassembled WGS sequence"/>
</dbReference>
<organism evidence="2 3">
    <name type="scientific">Trichuris muris</name>
    <name type="common">Mouse whipworm</name>
    <dbReference type="NCBI Taxonomy" id="70415"/>
    <lineage>
        <taxon>Eukaryota</taxon>
        <taxon>Metazoa</taxon>
        <taxon>Ecdysozoa</taxon>
        <taxon>Nematoda</taxon>
        <taxon>Enoplea</taxon>
        <taxon>Dorylaimia</taxon>
        <taxon>Trichinellida</taxon>
        <taxon>Trichuridae</taxon>
        <taxon>Trichuris</taxon>
    </lineage>
</organism>